<reference evidence="11" key="1">
    <citation type="journal article" date="2019" name="Plant Biotechnol. J.">
        <title>Genome sequencing of the Australian wild diploid species Gossypium australe highlights disease resistance and delayed gland morphogenesis.</title>
        <authorList>
            <person name="Cai Y."/>
            <person name="Cai X."/>
            <person name="Wang Q."/>
            <person name="Wang P."/>
            <person name="Zhang Y."/>
            <person name="Cai C."/>
            <person name="Xu Y."/>
            <person name="Wang K."/>
            <person name="Zhou Z."/>
            <person name="Wang C."/>
            <person name="Geng S."/>
            <person name="Li B."/>
            <person name="Dong Q."/>
            <person name="Hou Y."/>
            <person name="Wang H."/>
            <person name="Ai P."/>
            <person name="Liu Z."/>
            <person name="Yi F."/>
            <person name="Sun M."/>
            <person name="An G."/>
            <person name="Cheng J."/>
            <person name="Zhang Y."/>
            <person name="Shi Q."/>
            <person name="Xie Y."/>
            <person name="Shi X."/>
            <person name="Chang Y."/>
            <person name="Huang F."/>
            <person name="Chen Y."/>
            <person name="Hong S."/>
            <person name="Mi L."/>
            <person name="Sun Q."/>
            <person name="Zhang L."/>
            <person name="Zhou B."/>
            <person name="Peng R."/>
            <person name="Zhang X."/>
            <person name="Liu F."/>
        </authorList>
    </citation>
    <scope>NUCLEOTIDE SEQUENCE [LARGE SCALE GENOMIC DNA]</scope>
    <source>
        <strain evidence="11">cv. PA1801</strain>
    </source>
</reference>
<evidence type="ECO:0000256" key="2">
    <source>
        <dbReference type="ARBA" id="ARBA00023015"/>
    </source>
</evidence>
<dbReference type="CDD" id="cd00167">
    <property type="entry name" value="SANT"/>
    <property type="match status" value="1"/>
</dbReference>
<dbReference type="FunFam" id="1.10.10.60:FF:000009">
    <property type="entry name" value="transcription factor MYB1R1"/>
    <property type="match status" value="1"/>
</dbReference>
<evidence type="ECO:0000256" key="3">
    <source>
        <dbReference type="ARBA" id="ARBA00023125"/>
    </source>
</evidence>
<feature type="region of interest" description="Disordered" evidence="6">
    <location>
        <begin position="1"/>
        <end position="21"/>
    </location>
</feature>
<comment type="subcellular location">
    <subcellularLocation>
        <location evidence="1">Nucleus</location>
    </subcellularLocation>
</comment>
<gene>
    <name evidence="10" type="ORF">EPI10_004286</name>
</gene>
<feature type="region of interest" description="Disordered" evidence="6">
    <location>
        <begin position="53"/>
        <end position="93"/>
    </location>
</feature>
<evidence type="ECO:0000259" key="7">
    <source>
        <dbReference type="PROSITE" id="PS50090"/>
    </source>
</evidence>
<dbReference type="GO" id="GO:0009739">
    <property type="term" value="P:response to gibberellin"/>
    <property type="evidence" value="ECO:0007669"/>
    <property type="project" value="TreeGrafter"/>
</dbReference>
<keyword evidence="2" id="KW-0805">Transcription regulation</keyword>
<feature type="region of interest" description="Disordered" evidence="6">
    <location>
        <begin position="324"/>
        <end position="366"/>
    </location>
</feature>
<keyword evidence="4" id="KW-0804">Transcription</keyword>
<evidence type="ECO:0000313" key="11">
    <source>
        <dbReference type="Proteomes" id="UP000325315"/>
    </source>
</evidence>
<protein>
    <submittedName>
        <fullName evidence="10">Transcription factor MYB1R1-like</fullName>
    </submittedName>
</protein>
<feature type="domain" description="SANT" evidence="8">
    <location>
        <begin position="90"/>
        <end position="143"/>
    </location>
</feature>
<dbReference type="NCBIfam" id="TIGR01557">
    <property type="entry name" value="myb_SHAQKYF"/>
    <property type="match status" value="1"/>
</dbReference>
<evidence type="ECO:0000259" key="9">
    <source>
        <dbReference type="PROSITE" id="PS51294"/>
    </source>
</evidence>
<dbReference type="PANTHER" id="PTHR44191:SF26">
    <property type="entry name" value="TRANSCRIPTION FACTOR KUA1"/>
    <property type="match status" value="1"/>
</dbReference>
<dbReference type="InterPro" id="IPR001005">
    <property type="entry name" value="SANT/Myb"/>
</dbReference>
<dbReference type="GO" id="GO:0006355">
    <property type="term" value="P:regulation of DNA-templated transcription"/>
    <property type="evidence" value="ECO:0007669"/>
    <property type="project" value="UniProtKB-ARBA"/>
</dbReference>
<name>A0A5B6ULC1_9ROSI</name>
<feature type="compositionally biased region" description="Polar residues" evidence="6">
    <location>
        <begin position="8"/>
        <end position="18"/>
    </location>
</feature>
<dbReference type="PROSITE" id="PS50090">
    <property type="entry name" value="MYB_LIKE"/>
    <property type="match status" value="1"/>
</dbReference>
<dbReference type="Gene3D" id="1.10.10.60">
    <property type="entry name" value="Homeodomain-like"/>
    <property type="match status" value="1"/>
</dbReference>
<dbReference type="InterPro" id="IPR006447">
    <property type="entry name" value="Myb_dom_plants"/>
</dbReference>
<dbReference type="SMART" id="SM00717">
    <property type="entry name" value="SANT"/>
    <property type="match status" value="1"/>
</dbReference>
<evidence type="ECO:0000256" key="6">
    <source>
        <dbReference type="SAM" id="MobiDB-lite"/>
    </source>
</evidence>
<dbReference type="EMBL" id="SMMG02000011">
    <property type="protein sequence ID" value="KAA3457636.1"/>
    <property type="molecule type" value="Genomic_DNA"/>
</dbReference>
<evidence type="ECO:0000256" key="1">
    <source>
        <dbReference type="ARBA" id="ARBA00004123"/>
    </source>
</evidence>
<dbReference type="GO" id="GO:0003677">
    <property type="term" value="F:DNA binding"/>
    <property type="evidence" value="ECO:0007669"/>
    <property type="project" value="UniProtKB-KW"/>
</dbReference>
<dbReference type="AlphaFoldDB" id="A0A5B6ULC1"/>
<comment type="caution">
    <text evidence="10">The sequence shown here is derived from an EMBL/GenBank/DDBJ whole genome shotgun (WGS) entry which is preliminary data.</text>
</comment>
<feature type="compositionally biased region" description="Polar residues" evidence="6">
    <location>
        <begin position="328"/>
        <end position="345"/>
    </location>
</feature>
<dbReference type="PROSITE" id="PS51294">
    <property type="entry name" value="HTH_MYB"/>
    <property type="match status" value="1"/>
</dbReference>
<dbReference type="SUPFAM" id="SSF46689">
    <property type="entry name" value="Homeodomain-like"/>
    <property type="match status" value="1"/>
</dbReference>
<dbReference type="PROSITE" id="PS51293">
    <property type="entry name" value="SANT"/>
    <property type="match status" value="1"/>
</dbReference>
<keyword evidence="11" id="KW-1185">Reference proteome</keyword>
<feature type="domain" description="Myb-like" evidence="7">
    <location>
        <begin position="87"/>
        <end position="139"/>
    </location>
</feature>
<keyword evidence="5" id="KW-0539">Nucleus</keyword>
<evidence type="ECO:0000259" key="8">
    <source>
        <dbReference type="PROSITE" id="PS51293"/>
    </source>
</evidence>
<dbReference type="InterPro" id="IPR009057">
    <property type="entry name" value="Homeodomain-like_sf"/>
</dbReference>
<evidence type="ECO:0000256" key="4">
    <source>
        <dbReference type="ARBA" id="ARBA00023163"/>
    </source>
</evidence>
<sequence length="366" mass="40464">MTRRCSHCSHNGHNSRTCPNRGVKLFGVRLTDGLIRKSASMGNLSQYSGLNSGINNGNGSGEPGDGPDHADGYASEDFVPGSSSSSRERKRGVPWTEEEHRMFLLGLQKLGKGDWRGISRNYVISRTPTQVASHAQKYFIRQSNVSRRKRRSSLFDIVADEVSALLSIKCLLWLSYLKASIYIRMVFVDCRIIFLQSSDIPMVSHDSFSENPSEAETQSNDHLPIPPALDEEDETMDSDKSNDGENIHIPPKPETSQQPHYPALYPAYFPPFFPFSLPYWMGYNTEPTKENTHEVVKPMAVHSKIPINVDELVGMSKLSLGESIGDNGPSSVSLKLDGSSRQSAFHANPVPGNSRMNSSGSPIHAI</sequence>
<feature type="domain" description="HTH myb-type" evidence="9">
    <location>
        <begin position="87"/>
        <end position="143"/>
    </location>
</feature>
<evidence type="ECO:0000313" key="10">
    <source>
        <dbReference type="EMBL" id="KAA3457636.1"/>
    </source>
</evidence>
<dbReference type="InterPro" id="IPR052245">
    <property type="entry name" value="Plant_Stress_Dev_TF"/>
</dbReference>
<accession>A0A5B6ULC1</accession>
<evidence type="ECO:0000256" key="5">
    <source>
        <dbReference type="ARBA" id="ARBA00023242"/>
    </source>
</evidence>
<dbReference type="Pfam" id="PF00249">
    <property type="entry name" value="Myb_DNA-binding"/>
    <property type="match status" value="1"/>
</dbReference>
<keyword evidence="3" id="KW-0238">DNA-binding</keyword>
<dbReference type="GO" id="GO:0005634">
    <property type="term" value="C:nucleus"/>
    <property type="evidence" value="ECO:0007669"/>
    <property type="project" value="UniProtKB-SubCell"/>
</dbReference>
<proteinExistence type="predicted"/>
<dbReference type="PANTHER" id="PTHR44191">
    <property type="entry name" value="TRANSCRIPTION FACTOR KUA1"/>
    <property type="match status" value="1"/>
</dbReference>
<dbReference type="InterPro" id="IPR017930">
    <property type="entry name" value="Myb_dom"/>
</dbReference>
<feature type="compositionally biased region" description="Basic and acidic residues" evidence="6">
    <location>
        <begin position="237"/>
        <end position="246"/>
    </location>
</feature>
<feature type="compositionally biased region" description="Polar residues" evidence="6">
    <location>
        <begin position="209"/>
        <end position="221"/>
    </location>
</feature>
<dbReference type="InterPro" id="IPR017884">
    <property type="entry name" value="SANT_dom"/>
</dbReference>
<feature type="region of interest" description="Disordered" evidence="6">
    <location>
        <begin position="206"/>
        <end position="260"/>
    </location>
</feature>
<dbReference type="Proteomes" id="UP000325315">
    <property type="component" value="Unassembled WGS sequence"/>
</dbReference>
<feature type="compositionally biased region" description="Polar residues" evidence="6">
    <location>
        <begin position="354"/>
        <end position="366"/>
    </location>
</feature>
<dbReference type="OrthoDB" id="118550at2759"/>
<organism evidence="10 11">
    <name type="scientific">Gossypium australe</name>
    <dbReference type="NCBI Taxonomy" id="47621"/>
    <lineage>
        <taxon>Eukaryota</taxon>
        <taxon>Viridiplantae</taxon>
        <taxon>Streptophyta</taxon>
        <taxon>Embryophyta</taxon>
        <taxon>Tracheophyta</taxon>
        <taxon>Spermatophyta</taxon>
        <taxon>Magnoliopsida</taxon>
        <taxon>eudicotyledons</taxon>
        <taxon>Gunneridae</taxon>
        <taxon>Pentapetalae</taxon>
        <taxon>rosids</taxon>
        <taxon>malvids</taxon>
        <taxon>Malvales</taxon>
        <taxon>Malvaceae</taxon>
        <taxon>Malvoideae</taxon>
        <taxon>Gossypium</taxon>
    </lineage>
</organism>
<dbReference type="GO" id="GO:0009723">
    <property type="term" value="P:response to ethylene"/>
    <property type="evidence" value="ECO:0007669"/>
    <property type="project" value="TreeGrafter"/>
</dbReference>